<proteinExistence type="predicted"/>
<gene>
    <name evidence="1" type="ORF">QO018_000978</name>
</gene>
<name>A0ABU0MFC9_9PROT</name>
<keyword evidence="2" id="KW-1185">Reference proteome</keyword>
<evidence type="ECO:0000313" key="2">
    <source>
        <dbReference type="Proteomes" id="UP001244552"/>
    </source>
</evidence>
<accession>A0ABU0MFC9</accession>
<dbReference type="InterPro" id="IPR007709">
    <property type="entry name" value="N-FG_amidohydro"/>
</dbReference>
<reference evidence="1 2" key="1">
    <citation type="submission" date="2023-07" db="EMBL/GenBank/DDBJ databases">
        <title>Genomic Encyclopedia of Type Strains, Phase IV (KMG-IV): sequencing the most valuable type-strain genomes for metagenomic binning, comparative biology and taxonomic classification.</title>
        <authorList>
            <person name="Goeker M."/>
        </authorList>
    </citation>
    <scope>NUCLEOTIDE SEQUENCE [LARGE SCALE GENOMIC DNA]</scope>
    <source>
        <strain evidence="1 2">DSM 19922</strain>
    </source>
</reference>
<dbReference type="RefSeq" id="WP_209979304.1">
    <property type="nucleotide sequence ID" value="NZ_JAGINO010000002.1"/>
</dbReference>
<evidence type="ECO:0000313" key="1">
    <source>
        <dbReference type="EMBL" id="MDQ0532142.1"/>
    </source>
</evidence>
<sequence>MSFVIDDVLVRNDPAGTAGRDGRLPVLFDSPHSGCVYPADFRVICPHPLLRQAEDSHVEELFASAPDHGATLLCALFPRTCIDVNRAIDDIDPALIDGDWPVPLRPTARSTLGMGLVRSMLKPGVPLYDGKLPAAVVADRIDRYYRPYHAQMQALLDGLAGRFGTVWHVNCHSMPSSLRPDGRDPLAVDFVIGDRDGTTSEPGFVELVAGTLRGFGHRVAINDPYKGVELVARYGDPARGRHSIQLEINRRLYMNEETLERHEGFGRLKGEIDELIRRIAEHAGQAVLRRAAE</sequence>
<protein>
    <submittedName>
        <fullName evidence="1">N-formylglutamate amidohydrolase</fullName>
    </submittedName>
</protein>
<organism evidence="1 2">
    <name type="scientific">Azospirillum picis</name>
    <dbReference type="NCBI Taxonomy" id="488438"/>
    <lineage>
        <taxon>Bacteria</taxon>
        <taxon>Pseudomonadati</taxon>
        <taxon>Pseudomonadota</taxon>
        <taxon>Alphaproteobacteria</taxon>
        <taxon>Rhodospirillales</taxon>
        <taxon>Azospirillaceae</taxon>
        <taxon>Azospirillum</taxon>
    </lineage>
</organism>
<dbReference type="Pfam" id="PF05013">
    <property type="entry name" value="FGase"/>
    <property type="match status" value="1"/>
</dbReference>
<dbReference type="SUPFAM" id="SSF53187">
    <property type="entry name" value="Zn-dependent exopeptidases"/>
    <property type="match status" value="1"/>
</dbReference>
<dbReference type="EMBL" id="JAUSVU010000002">
    <property type="protein sequence ID" value="MDQ0532142.1"/>
    <property type="molecule type" value="Genomic_DNA"/>
</dbReference>
<dbReference type="Gene3D" id="3.40.630.40">
    <property type="entry name" value="Zn-dependent exopeptidases"/>
    <property type="match status" value="1"/>
</dbReference>
<dbReference type="Proteomes" id="UP001244552">
    <property type="component" value="Unassembled WGS sequence"/>
</dbReference>
<comment type="caution">
    <text evidence="1">The sequence shown here is derived from an EMBL/GenBank/DDBJ whole genome shotgun (WGS) entry which is preliminary data.</text>
</comment>